<proteinExistence type="inferred from homology"/>
<dbReference type="InterPro" id="IPR018316">
    <property type="entry name" value="Tubulin/FtsZ_2-layer-sand-dom"/>
</dbReference>
<dbReference type="AlphaFoldDB" id="A0A3M7P4M7"/>
<evidence type="ECO:0000313" key="10">
    <source>
        <dbReference type="Proteomes" id="UP000276133"/>
    </source>
</evidence>
<dbReference type="GO" id="GO:0016787">
    <property type="term" value="F:hydrolase activity"/>
    <property type="evidence" value="ECO:0007669"/>
    <property type="project" value="UniProtKB-KW"/>
</dbReference>
<dbReference type="Gene3D" id="3.40.50.1440">
    <property type="entry name" value="Tubulin/FtsZ, GTPase domain"/>
    <property type="match status" value="1"/>
</dbReference>
<dbReference type="PRINTS" id="PR01161">
    <property type="entry name" value="TUBULIN"/>
</dbReference>
<dbReference type="GO" id="GO:0005874">
    <property type="term" value="C:microtubule"/>
    <property type="evidence" value="ECO:0007669"/>
    <property type="project" value="UniProtKB-KW"/>
</dbReference>
<dbReference type="InterPro" id="IPR037103">
    <property type="entry name" value="Tubulin/FtsZ-like_C"/>
</dbReference>
<evidence type="ECO:0000313" key="9">
    <source>
        <dbReference type="EMBL" id="RMZ93634.1"/>
    </source>
</evidence>
<dbReference type="STRING" id="10195.A0A3M7P4M7"/>
<evidence type="ECO:0000259" key="7">
    <source>
        <dbReference type="Pfam" id="PF00091"/>
    </source>
</evidence>
<dbReference type="InterPro" id="IPR000217">
    <property type="entry name" value="Tubulin"/>
</dbReference>
<evidence type="ECO:0000256" key="2">
    <source>
        <dbReference type="ARBA" id="ARBA00022701"/>
    </source>
</evidence>
<evidence type="ECO:0000259" key="8">
    <source>
        <dbReference type="Pfam" id="PF03953"/>
    </source>
</evidence>
<dbReference type="GO" id="GO:0007017">
    <property type="term" value="P:microtubule-based process"/>
    <property type="evidence" value="ECO:0007669"/>
    <property type="project" value="InterPro"/>
</dbReference>
<evidence type="ECO:0000256" key="4">
    <source>
        <dbReference type="ARBA" id="ARBA00022801"/>
    </source>
</evidence>
<dbReference type="PRINTS" id="PR01162">
    <property type="entry name" value="ALPHATUBULIN"/>
</dbReference>
<dbReference type="Pfam" id="PF03953">
    <property type="entry name" value="Tubulin_C"/>
    <property type="match status" value="1"/>
</dbReference>
<dbReference type="EMBL" id="REGN01013660">
    <property type="protein sequence ID" value="RMZ93634.1"/>
    <property type="molecule type" value="Genomic_DNA"/>
</dbReference>
<protein>
    <submittedName>
        <fullName evidence="9">Uncharacterized protein</fullName>
    </submittedName>
</protein>
<feature type="non-terminal residue" evidence="9">
    <location>
        <position position="1"/>
    </location>
</feature>
<dbReference type="InterPro" id="IPR002452">
    <property type="entry name" value="Alpha_tubulin"/>
</dbReference>
<keyword evidence="2" id="KW-0493">Microtubule</keyword>
<dbReference type="Proteomes" id="UP000276133">
    <property type="component" value="Unassembled WGS sequence"/>
</dbReference>
<name>A0A3M7P4M7_BRAPC</name>
<feature type="domain" description="Tubulin/FtsZ GTPase" evidence="7">
    <location>
        <begin position="4"/>
        <end position="112"/>
    </location>
</feature>
<dbReference type="Pfam" id="PF00091">
    <property type="entry name" value="Tubulin"/>
    <property type="match status" value="1"/>
</dbReference>
<dbReference type="InterPro" id="IPR036525">
    <property type="entry name" value="Tubulin/FtsZ_GTPase_sf"/>
</dbReference>
<keyword evidence="4" id="KW-0378">Hydrolase</keyword>
<dbReference type="InterPro" id="IPR003008">
    <property type="entry name" value="Tubulin_FtsZ_GTPase"/>
</dbReference>
<dbReference type="SUPFAM" id="SSF55307">
    <property type="entry name" value="Tubulin C-terminal domain-like"/>
    <property type="match status" value="1"/>
</dbReference>
<evidence type="ECO:0000256" key="1">
    <source>
        <dbReference type="ARBA" id="ARBA00009636"/>
    </source>
</evidence>
<sequence>FFESYGSKDRELIAEIQEKLRKEAEKCSCLEGFIITRSVRGYNASGLGSRLLELLSEYDKTVKMDFRLYPDHCNPSLDPEDAFNSALATYYALNANTDFSICLDSGALSRICSQNLDIKSPSFDDVCDLSAYLLESLTLPMRQKGLINGGLKDMANNLVPFPRLNHLIPALAPILCQNKLKSVKQDTTTLTSSLFSSQSQLIDCGDLKNQPYKHLACYMSYQGKDFDLAEIDDSVDKLGKKLSFADFSPAKFKVCLNEQSPQSTKKIFNNKNSILGLINSTKISNVFASLKSKADTFVKSDDFQTKYSNNDSAARESIEDLGYLIEDYNAYSNDNLDSDF</sequence>
<keyword evidence="5" id="KW-0342">GTP-binding</keyword>
<comment type="catalytic activity">
    <reaction evidence="6">
        <text>GTP + H2O = GDP + phosphate + H(+)</text>
        <dbReference type="Rhea" id="RHEA:19669"/>
        <dbReference type="ChEBI" id="CHEBI:15377"/>
        <dbReference type="ChEBI" id="CHEBI:15378"/>
        <dbReference type="ChEBI" id="CHEBI:37565"/>
        <dbReference type="ChEBI" id="CHEBI:43474"/>
        <dbReference type="ChEBI" id="CHEBI:58189"/>
    </reaction>
    <physiologicalReaction direction="left-to-right" evidence="6">
        <dbReference type="Rhea" id="RHEA:19670"/>
    </physiologicalReaction>
</comment>
<evidence type="ECO:0000256" key="5">
    <source>
        <dbReference type="ARBA" id="ARBA00023134"/>
    </source>
</evidence>
<feature type="domain" description="Tubulin/FtsZ 2-layer sandwich" evidence="8">
    <location>
        <begin position="162"/>
        <end position="291"/>
    </location>
</feature>
<comment type="caution">
    <text evidence="9">The sequence shown here is derived from an EMBL/GenBank/DDBJ whole genome shotgun (WGS) entry which is preliminary data.</text>
</comment>
<evidence type="ECO:0000256" key="3">
    <source>
        <dbReference type="ARBA" id="ARBA00022741"/>
    </source>
</evidence>
<dbReference type="GO" id="GO:0005200">
    <property type="term" value="F:structural constituent of cytoskeleton"/>
    <property type="evidence" value="ECO:0007669"/>
    <property type="project" value="InterPro"/>
</dbReference>
<accession>A0A3M7P4M7</accession>
<evidence type="ECO:0000256" key="6">
    <source>
        <dbReference type="ARBA" id="ARBA00049117"/>
    </source>
</evidence>
<keyword evidence="10" id="KW-1185">Reference proteome</keyword>
<organism evidence="9 10">
    <name type="scientific">Brachionus plicatilis</name>
    <name type="common">Marine rotifer</name>
    <name type="synonym">Brachionus muelleri</name>
    <dbReference type="NCBI Taxonomy" id="10195"/>
    <lineage>
        <taxon>Eukaryota</taxon>
        <taxon>Metazoa</taxon>
        <taxon>Spiralia</taxon>
        <taxon>Gnathifera</taxon>
        <taxon>Rotifera</taxon>
        <taxon>Eurotatoria</taxon>
        <taxon>Monogononta</taxon>
        <taxon>Pseudotrocha</taxon>
        <taxon>Ploima</taxon>
        <taxon>Brachionidae</taxon>
        <taxon>Brachionus</taxon>
    </lineage>
</organism>
<keyword evidence="3" id="KW-0547">Nucleotide-binding</keyword>
<dbReference type="InterPro" id="IPR008280">
    <property type="entry name" value="Tub_FtsZ_C"/>
</dbReference>
<comment type="similarity">
    <text evidence="1">Belongs to the tubulin family.</text>
</comment>
<dbReference type="PANTHER" id="PTHR11588">
    <property type="entry name" value="TUBULIN"/>
    <property type="match status" value="1"/>
</dbReference>
<reference evidence="9 10" key="1">
    <citation type="journal article" date="2018" name="Sci. Rep.">
        <title>Genomic signatures of local adaptation to the degree of environmental predictability in rotifers.</title>
        <authorList>
            <person name="Franch-Gras L."/>
            <person name="Hahn C."/>
            <person name="Garcia-Roger E.M."/>
            <person name="Carmona M.J."/>
            <person name="Serra M."/>
            <person name="Gomez A."/>
        </authorList>
    </citation>
    <scope>NUCLEOTIDE SEQUENCE [LARGE SCALE GENOMIC DNA]</scope>
    <source>
        <strain evidence="9">HYR1</strain>
    </source>
</reference>
<dbReference type="SUPFAM" id="SSF52490">
    <property type="entry name" value="Tubulin nucleotide-binding domain-like"/>
    <property type="match status" value="1"/>
</dbReference>
<dbReference type="GO" id="GO:0005525">
    <property type="term" value="F:GTP binding"/>
    <property type="evidence" value="ECO:0007669"/>
    <property type="project" value="UniProtKB-KW"/>
</dbReference>
<gene>
    <name evidence="9" type="ORF">BpHYR1_036474</name>
</gene>
<dbReference type="Gene3D" id="3.30.1330.20">
    <property type="entry name" value="Tubulin/FtsZ, C-terminal domain"/>
    <property type="match status" value="1"/>
</dbReference>